<organism evidence="1">
    <name type="scientific">Salmonella typhimurium</name>
    <dbReference type="NCBI Taxonomy" id="90371"/>
    <lineage>
        <taxon>Bacteria</taxon>
        <taxon>Pseudomonadati</taxon>
        <taxon>Pseudomonadota</taxon>
        <taxon>Gammaproteobacteria</taxon>
        <taxon>Enterobacterales</taxon>
        <taxon>Enterobacteriaceae</taxon>
        <taxon>Salmonella</taxon>
    </lineage>
</organism>
<reference evidence="1" key="1">
    <citation type="journal article" date="2018" name="Genome Biol.">
        <title>SKESA: strategic k-mer extension for scrupulous assemblies.</title>
        <authorList>
            <person name="Souvorov A."/>
            <person name="Agarwala R."/>
            <person name="Lipman D.J."/>
        </authorList>
    </citation>
    <scope>NUCLEOTIDE SEQUENCE</scope>
    <source>
        <strain evidence="1">L00626-14</strain>
    </source>
</reference>
<sequence>DGALAASVFHKQIINIGELKAYLAGQGVEIRIC</sequence>
<dbReference type="Gene3D" id="3.20.20.70">
    <property type="entry name" value="Aldolase class I"/>
    <property type="match status" value="1"/>
</dbReference>
<feature type="non-terminal residue" evidence="1">
    <location>
        <position position="1"/>
    </location>
</feature>
<dbReference type="InterPro" id="IPR013785">
    <property type="entry name" value="Aldolase_TIM"/>
</dbReference>
<name>A0A706C4M2_SALTM</name>
<dbReference type="AlphaFoldDB" id="A0A706C4M2"/>
<dbReference type="EMBL" id="DAANAH010000048">
    <property type="protein sequence ID" value="HAC9001882.1"/>
    <property type="molecule type" value="Genomic_DNA"/>
</dbReference>
<comment type="caution">
    <text evidence="1">The sequence shown here is derived from an EMBL/GenBank/DDBJ whole genome shotgun (WGS) entry which is preliminary data.</text>
</comment>
<accession>A0A706C4M2</accession>
<proteinExistence type="predicted"/>
<protein>
    <submittedName>
        <fullName evidence="1">Imidazole glycerol phosphate synthase subunit HisF</fullName>
    </submittedName>
</protein>
<evidence type="ECO:0000313" key="1">
    <source>
        <dbReference type="EMBL" id="HAC9001882.1"/>
    </source>
</evidence>
<gene>
    <name evidence="1" type="ORF">G0J27_09520</name>
</gene>
<reference evidence="1" key="2">
    <citation type="submission" date="2019-01" db="EMBL/GenBank/DDBJ databases">
        <authorList>
            <consortium name="NCBI Pathogen Detection Project"/>
        </authorList>
    </citation>
    <scope>NUCLEOTIDE SEQUENCE</scope>
    <source>
        <strain evidence="1">L00626-14</strain>
    </source>
</reference>